<feature type="region of interest" description="Disordered" evidence="7">
    <location>
        <begin position="1"/>
        <end position="26"/>
    </location>
</feature>
<dbReference type="GO" id="GO:0005506">
    <property type="term" value="F:iron ion binding"/>
    <property type="evidence" value="ECO:0007669"/>
    <property type="project" value="InterPro"/>
</dbReference>
<dbReference type="SUPFAM" id="SSF48264">
    <property type="entry name" value="Cytochrome P450"/>
    <property type="match status" value="1"/>
</dbReference>
<evidence type="ECO:0000256" key="4">
    <source>
        <dbReference type="ARBA" id="ARBA00023002"/>
    </source>
</evidence>
<dbReference type="InterPro" id="IPR036396">
    <property type="entry name" value="Cyt_P450_sf"/>
</dbReference>
<keyword evidence="2" id="KW-0349">Heme</keyword>
<dbReference type="GO" id="GO:0016705">
    <property type="term" value="F:oxidoreductase activity, acting on paired donors, with incorporation or reduction of molecular oxygen"/>
    <property type="evidence" value="ECO:0007669"/>
    <property type="project" value="InterPro"/>
</dbReference>
<organism evidence="8 9">
    <name type="scientific">Mycolicibacterium arabiense</name>
    <dbReference type="NCBI Taxonomy" id="1286181"/>
    <lineage>
        <taxon>Bacteria</taxon>
        <taxon>Bacillati</taxon>
        <taxon>Actinomycetota</taxon>
        <taxon>Actinomycetes</taxon>
        <taxon>Mycobacteriales</taxon>
        <taxon>Mycobacteriaceae</taxon>
        <taxon>Mycolicibacterium</taxon>
    </lineage>
</organism>
<dbReference type="InterPro" id="IPR001128">
    <property type="entry name" value="Cyt_P450"/>
</dbReference>
<evidence type="ECO:0000256" key="7">
    <source>
        <dbReference type="SAM" id="MobiDB-lite"/>
    </source>
</evidence>
<feature type="compositionally biased region" description="Low complexity" evidence="7">
    <location>
        <begin position="14"/>
        <end position="26"/>
    </location>
</feature>
<keyword evidence="6 8" id="KW-0503">Monooxygenase</keyword>
<keyword evidence="4" id="KW-0560">Oxidoreductase</keyword>
<dbReference type="PANTHER" id="PTHR46696">
    <property type="entry name" value="P450, PUTATIVE (EUROFUNG)-RELATED"/>
    <property type="match status" value="1"/>
</dbReference>
<dbReference type="PRINTS" id="PR00359">
    <property type="entry name" value="BP450"/>
</dbReference>
<sequence length="435" mass="47631">MTDDHRDMQATHCPHSSSAPAEVSAAPRLVSTRPVPVYDEDLYSPAAIADPHPHYAAMRALGPVVWLSKHRMYAAPRFESARAALADDETFRSGDAVAITRLAQLTGRKTTIVCDGEAHLARRKLVTSRLTPRALRSLKPDVEAMAVEIVDGAVRKGRIDAVADMALAMPLTVVPDMMGWPQHARGHLLPWGVAAFDYAGPANRLFLRSLPGVIAMRLFVARLVRTREVMPGGIAAELLEAVDSGALTKSQCALLLIDVLAPSIDTTASIIAAAVQLFADHPEQFEELRRDRRLMPNAVNEVVRHASPLRAFTRRVHHATELATHTIPGGSQLLVLFASANRDETVFPEPDEFDIHRDTTGQLGFGYGTHTCGGQGLARMETAAILSALLDRVERIRRIGTGRRAINNVIYRWESLPVELTPRRSAATESREQEC</sequence>
<gene>
    <name evidence="8" type="ORF">MARA_34520</name>
</gene>
<reference evidence="8 9" key="1">
    <citation type="journal article" date="2019" name="Emerg. Microbes Infect.">
        <title>Comprehensive subspecies identification of 175 nontuberculous mycobacteria species based on 7547 genomic profiles.</title>
        <authorList>
            <person name="Matsumoto Y."/>
            <person name="Kinjo T."/>
            <person name="Motooka D."/>
            <person name="Nabeya D."/>
            <person name="Jung N."/>
            <person name="Uechi K."/>
            <person name="Horii T."/>
            <person name="Iida T."/>
            <person name="Fujita J."/>
            <person name="Nakamura S."/>
        </authorList>
    </citation>
    <scope>NUCLEOTIDE SEQUENCE [LARGE SCALE GENOMIC DNA]</scope>
    <source>
        <strain evidence="8 9">JCM 18538</strain>
    </source>
</reference>
<dbReference type="GO" id="GO:0020037">
    <property type="term" value="F:heme binding"/>
    <property type="evidence" value="ECO:0007669"/>
    <property type="project" value="InterPro"/>
</dbReference>
<dbReference type="InterPro" id="IPR002397">
    <property type="entry name" value="Cyt_P450_B"/>
</dbReference>
<dbReference type="Pfam" id="PF00067">
    <property type="entry name" value="p450"/>
    <property type="match status" value="1"/>
</dbReference>
<evidence type="ECO:0000256" key="6">
    <source>
        <dbReference type="ARBA" id="ARBA00023033"/>
    </source>
</evidence>
<dbReference type="Gene3D" id="1.10.630.10">
    <property type="entry name" value="Cytochrome P450"/>
    <property type="match status" value="1"/>
</dbReference>
<dbReference type="RefSeq" id="WP_235887151.1">
    <property type="nucleotide sequence ID" value="NZ_AP022593.1"/>
</dbReference>
<keyword evidence="9" id="KW-1185">Reference proteome</keyword>
<protein>
    <submittedName>
        <fullName evidence="8">Cytochrome P450 monooxygenase</fullName>
    </submittedName>
</protein>
<comment type="similarity">
    <text evidence="1">Belongs to the cytochrome P450 family.</text>
</comment>
<evidence type="ECO:0000256" key="5">
    <source>
        <dbReference type="ARBA" id="ARBA00023004"/>
    </source>
</evidence>
<name>A0A7I7RZA6_9MYCO</name>
<dbReference type="PANTHER" id="PTHR46696:SF1">
    <property type="entry name" value="CYTOCHROME P450 YJIB-RELATED"/>
    <property type="match status" value="1"/>
</dbReference>
<evidence type="ECO:0000256" key="2">
    <source>
        <dbReference type="ARBA" id="ARBA00022617"/>
    </source>
</evidence>
<proteinExistence type="inferred from homology"/>
<evidence type="ECO:0000313" key="8">
    <source>
        <dbReference type="EMBL" id="BBY49984.1"/>
    </source>
</evidence>
<dbReference type="AlphaFoldDB" id="A0A7I7RZA6"/>
<evidence type="ECO:0000256" key="3">
    <source>
        <dbReference type="ARBA" id="ARBA00022723"/>
    </source>
</evidence>
<keyword evidence="3" id="KW-0479">Metal-binding</keyword>
<dbReference type="KEGG" id="marz:MARA_34520"/>
<keyword evidence="5" id="KW-0408">Iron</keyword>
<dbReference type="GO" id="GO:0004497">
    <property type="term" value="F:monooxygenase activity"/>
    <property type="evidence" value="ECO:0007669"/>
    <property type="project" value="UniProtKB-KW"/>
</dbReference>
<evidence type="ECO:0000313" key="9">
    <source>
        <dbReference type="Proteomes" id="UP000467428"/>
    </source>
</evidence>
<geneLocation type="plasmid" evidence="9">
    <name>pjcm18538 dna</name>
</geneLocation>
<dbReference type="Proteomes" id="UP000467428">
    <property type="component" value="Chromosome"/>
</dbReference>
<accession>A0A7I7RZA6</accession>
<dbReference type="EMBL" id="AP022593">
    <property type="protein sequence ID" value="BBY49984.1"/>
    <property type="molecule type" value="Genomic_DNA"/>
</dbReference>
<evidence type="ECO:0000256" key="1">
    <source>
        <dbReference type="ARBA" id="ARBA00010617"/>
    </source>
</evidence>